<dbReference type="Gene3D" id="1.10.10.10">
    <property type="entry name" value="Winged helix-like DNA-binding domain superfamily/Winged helix DNA-binding domain"/>
    <property type="match status" value="1"/>
</dbReference>
<dbReference type="Proteomes" id="UP000031057">
    <property type="component" value="Unassembled WGS sequence"/>
</dbReference>
<feature type="domain" description="OmpR/PhoB-type" evidence="4">
    <location>
        <begin position="29"/>
        <end position="127"/>
    </location>
</feature>
<keyword evidence="6" id="KW-1185">Reference proteome</keyword>
<dbReference type="InterPro" id="IPR036388">
    <property type="entry name" value="WH-like_DNA-bd_sf"/>
</dbReference>
<dbReference type="SUPFAM" id="SSF48452">
    <property type="entry name" value="TPR-like"/>
    <property type="match status" value="1"/>
</dbReference>
<dbReference type="InterPro" id="IPR011990">
    <property type="entry name" value="TPR-like_helical_dom_sf"/>
</dbReference>
<dbReference type="SUPFAM" id="SSF46894">
    <property type="entry name" value="C-terminal effector domain of the bipartite response regulators"/>
    <property type="match status" value="1"/>
</dbReference>
<dbReference type="PROSITE" id="PS51755">
    <property type="entry name" value="OMPR_PHOB"/>
    <property type="match status" value="1"/>
</dbReference>
<dbReference type="InterPro" id="IPR001867">
    <property type="entry name" value="OmpR/PhoB-type_DNA-bd"/>
</dbReference>
<dbReference type="Gene3D" id="1.25.40.10">
    <property type="entry name" value="Tetratricopeptide repeat domain"/>
    <property type="match status" value="1"/>
</dbReference>
<dbReference type="AlphaFoldDB" id="A0A0B1ZR37"/>
<dbReference type="STRING" id="1348853.LK12_01485"/>
<dbReference type="GO" id="GO:0000160">
    <property type="term" value="P:phosphorelay signal transduction system"/>
    <property type="evidence" value="ECO:0007669"/>
    <property type="project" value="InterPro"/>
</dbReference>
<feature type="DNA-binding region" description="OmpR/PhoB-type" evidence="2">
    <location>
        <begin position="29"/>
        <end position="127"/>
    </location>
</feature>
<organism evidence="5 6">
    <name type="scientific">Novosphingobium malaysiense</name>
    <dbReference type="NCBI Taxonomy" id="1348853"/>
    <lineage>
        <taxon>Bacteria</taxon>
        <taxon>Pseudomonadati</taxon>
        <taxon>Pseudomonadota</taxon>
        <taxon>Alphaproteobacteria</taxon>
        <taxon>Sphingomonadales</taxon>
        <taxon>Sphingomonadaceae</taxon>
        <taxon>Novosphingobium</taxon>
    </lineage>
</organism>
<protein>
    <recommendedName>
        <fullName evidence="4">OmpR/PhoB-type domain-containing protein</fullName>
    </recommendedName>
</protein>
<sequence>MTWDSIDTAPDKTADPQGPCRGAIDLAHASAFELGNLHVEPALRRMSGPLGTQSVEPKVMQVFLAFAQQPGTILSRDDLMATCWNGRIVGDASINRILSLLRATLREVAGEVPWIETIPKVGYRLLTTGEDAEDETQAPATVNEMPESSSRLSGKDRPFPAWTRSLFAAAVLAVAAVTLTAWLARGRDAANTDTLLIAPMTERSDGFFARGFEEEMRRELAHCTGIRIIGNRGMEDPKDNTSSLLELGRRLGAGFVMRGQLVRTGSRIYLDGSVTNAASGEQVWKARVATSQSLVDDLPRRVANEICSALGGGAPPAPAGKRQGIDKSTYSLYLSALGMIRSRDPDRMEDARHVLQTIVARQQTFSEGWSALAKAEFLLASCNAVDDDRKMRLEAAEHARHAITLDAGNAEAHAVLGSLDRTPQLRLQHLRRATELAPDNAEAWLWLANELSQQGRFKQGLDAIIQSHNVDPTWRRSAQASTAADSLGMIDLADRIDQETIQASTDPAQQNMAQAWMALRHGNWTGFVRAADQAAIDGTQGEMFERNRYSLVARAYLGLLPRPKAPPASPAGMTRYILAGQAPTREDLKRSGISPSEFWCYYLGIGITPIIYLNERRGAEMLSLWRNTFATPQEFRDKAHACNGDPLIFVHMAPYLMLASREMQDPLFANLVQTEAVKIVSSTQNQTHVPAGFLVDQARLAAVSGDRKTAIEKLESGIRQGWPQVDMITQAPFIGTLFDDPAFSAIANDPRFRGLALKLATDRERARASLSAPLQ</sequence>
<name>A0A0B1ZR37_9SPHN</name>
<reference evidence="5 6" key="1">
    <citation type="submission" date="2014-10" db="EMBL/GenBank/DDBJ databases">
        <title>Genome sequence of Novosphingobium malaysiense MUSC 273(T).</title>
        <authorList>
            <person name="Lee L.-H."/>
        </authorList>
    </citation>
    <scope>NUCLEOTIDE SEQUENCE [LARGE SCALE GENOMIC DNA]</scope>
    <source>
        <strain evidence="5 6">MUSC 273</strain>
    </source>
</reference>
<proteinExistence type="predicted"/>
<dbReference type="Gene3D" id="3.40.50.10070">
    <property type="entry name" value="TolB, N-terminal domain"/>
    <property type="match status" value="1"/>
</dbReference>
<evidence type="ECO:0000256" key="3">
    <source>
        <dbReference type="SAM" id="MobiDB-lite"/>
    </source>
</evidence>
<dbReference type="InterPro" id="IPR016032">
    <property type="entry name" value="Sig_transdc_resp-reg_C-effctor"/>
</dbReference>
<accession>A0A0B1ZR37</accession>
<dbReference type="GO" id="GO:0003677">
    <property type="term" value="F:DNA binding"/>
    <property type="evidence" value="ECO:0007669"/>
    <property type="project" value="UniProtKB-UniRule"/>
</dbReference>
<dbReference type="SMART" id="SM00862">
    <property type="entry name" value="Trans_reg_C"/>
    <property type="match status" value="1"/>
</dbReference>
<dbReference type="CDD" id="cd00383">
    <property type="entry name" value="trans_reg_C"/>
    <property type="match status" value="1"/>
</dbReference>
<dbReference type="GO" id="GO:0006355">
    <property type="term" value="P:regulation of DNA-templated transcription"/>
    <property type="evidence" value="ECO:0007669"/>
    <property type="project" value="InterPro"/>
</dbReference>
<feature type="region of interest" description="Disordered" evidence="3">
    <location>
        <begin position="130"/>
        <end position="154"/>
    </location>
</feature>
<evidence type="ECO:0000256" key="1">
    <source>
        <dbReference type="ARBA" id="ARBA00023125"/>
    </source>
</evidence>
<evidence type="ECO:0000313" key="5">
    <source>
        <dbReference type="EMBL" id="KHK93061.1"/>
    </source>
</evidence>
<dbReference type="Pfam" id="PF00486">
    <property type="entry name" value="Trans_reg_C"/>
    <property type="match status" value="1"/>
</dbReference>
<evidence type="ECO:0000256" key="2">
    <source>
        <dbReference type="PROSITE-ProRule" id="PRU01091"/>
    </source>
</evidence>
<evidence type="ECO:0000313" key="6">
    <source>
        <dbReference type="Proteomes" id="UP000031057"/>
    </source>
</evidence>
<keyword evidence="1 2" id="KW-0238">DNA-binding</keyword>
<gene>
    <name evidence="5" type="ORF">LK12_01485</name>
</gene>
<evidence type="ECO:0000259" key="4">
    <source>
        <dbReference type="PROSITE" id="PS51755"/>
    </source>
</evidence>
<dbReference type="EMBL" id="JTDI01000001">
    <property type="protein sequence ID" value="KHK93061.1"/>
    <property type="molecule type" value="Genomic_DNA"/>
</dbReference>
<comment type="caution">
    <text evidence="5">The sequence shown here is derived from an EMBL/GenBank/DDBJ whole genome shotgun (WGS) entry which is preliminary data.</text>
</comment>